<dbReference type="OrthoDB" id="9994689at2759"/>
<proteinExistence type="predicted"/>
<protein>
    <recommendedName>
        <fullName evidence="3">F-box domain-containing protein</fullName>
    </recommendedName>
</protein>
<keyword evidence="2" id="KW-1185">Reference proteome</keyword>
<evidence type="ECO:0000313" key="1">
    <source>
        <dbReference type="EMBL" id="OQR87876.1"/>
    </source>
</evidence>
<evidence type="ECO:0008006" key="3">
    <source>
        <dbReference type="Google" id="ProtNLM"/>
    </source>
</evidence>
<comment type="caution">
    <text evidence="1">The sequence shown here is derived from an EMBL/GenBank/DDBJ whole genome shotgun (WGS) entry which is preliminary data.</text>
</comment>
<organism evidence="1 2">
    <name type="scientific">Achlya hypogyna</name>
    <name type="common">Oomycete</name>
    <name type="synonym">Protoachlya hypogyna</name>
    <dbReference type="NCBI Taxonomy" id="1202772"/>
    <lineage>
        <taxon>Eukaryota</taxon>
        <taxon>Sar</taxon>
        <taxon>Stramenopiles</taxon>
        <taxon>Oomycota</taxon>
        <taxon>Saprolegniomycetes</taxon>
        <taxon>Saprolegniales</taxon>
        <taxon>Achlyaceae</taxon>
        <taxon>Achlya</taxon>
    </lineage>
</organism>
<accession>A0A1V9YQ52</accession>
<dbReference type="SUPFAM" id="SSF81383">
    <property type="entry name" value="F-box domain"/>
    <property type="match status" value="1"/>
</dbReference>
<dbReference type="AlphaFoldDB" id="A0A1V9YQ52"/>
<gene>
    <name evidence="1" type="ORF">ACHHYP_07906</name>
</gene>
<name>A0A1V9YQ52_ACHHY</name>
<sequence length="234" mass="26130">MAAVLATVLVPMAVDGYLLPHEVLRLGLVCREFQAALVESSDAIWMAFLRRYGGVLAPDTRAVLFRSPIRDILASPNVLILQKGRTYDLHPWIATCSNPCVEFQRAYMTRHIAFDPPQWSIYNRSYECKITSIAVAKTSVEVRFQVVTDGSAGPLQHPKDSALTIGEDRIHPSMMWFVVANPMEEYAGILRFDAKAVLGDVLTFEYGFSGYSPAVLARLTSSFVRAHKLEHLVE</sequence>
<dbReference type="InterPro" id="IPR036047">
    <property type="entry name" value="F-box-like_dom_sf"/>
</dbReference>
<dbReference type="EMBL" id="JNBR01001420">
    <property type="protein sequence ID" value="OQR87876.1"/>
    <property type="molecule type" value="Genomic_DNA"/>
</dbReference>
<reference evidence="1 2" key="1">
    <citation type="journal article" date="2014" name="Genome Biol. Evol.">
        <title>The secreted proteins of Achlya hypogyna and Thraustotheca clavata identify the ancestral oomycete secretome and reveal gene acquisitions by horizontal gene transfer.</title>
        <authorList>
            <person name="Misner I."/>
            <person name="Blouin N."/>
            <person name="Leonard G."/>
            <person name="Richards T.A."/>
            <person name="Lane C.E."/>
        </authorList>
    </citation>
    <scope>NUCLEOTIDE SEQUENCE [LARGE SCALE GENOMIC DNA]</scope>
    <source>
        <strain evidence="1 2">ATCC 48635</strain>
    </source>
</reference>
<dbReference type="Proteomes" id="UP000243579">
    <property type="component" value="Unassembled WGS sequence"/>
</dbReference>
<evidence type="ECO:0000313" key="2">
    <source>
        <dbReference type="Proteomes" id="UP000243579"/>
    </source>
</evidence>